<accession>A0A0N5D6G3</accession>
<reference evidence="2 3" key="2">
    <citation type="submission" date="2018-11" db="EMBL/GenBank/DDBJ databases">
        <authorList>
            <consortium name="Pathogen Informatics"/>
        </authorList>
    </citation>
    <scope>NUCLEOTIDE SEQUENCE [LARGE SCALE GENOMIC DNA]</scope>
</reference>
<protein>
    <submittedName>
        <fullName evidence="2 4">Uncharacterized protein</fullName>
    </submittedName>
</protein>
<dbReference type="EMBL" id="UYYF01004658">
    <property type="protein sequence ID" value="VDN06187.1"/>
    <property type="molecule type" value="Genomic_DNA"/>
</dbReference>
<feature type="region of interest" description="Disordered" evidence="1">
    <location>
        <begin position="33"/>
        <end position="53"/>
    </location>
</feature>
<evidence type="ECO:0000256" key="1">
    <source>
        <dbReference type="SAM" id="MobiDB-lite"/>
    </source>
</evidence>
<gene>
    <name evidence="2" type="ORF">TCLT_LOCUS8612</name>
</gene>
<dbReference type="Proteomes" id="UP000276776">
    <property type="component" value="Unassembled WGS sequence"/>
</dbReference>
<evidence type="ECO:0000313" key="2">
    <source>
        <dbReference type="EMBL" id="VDN06187.1"/>
    </source>
</evidence>
<keyword evidence="3" id="KW-1185">Reference proteome</keyword>
<evidence type="ECO:0000313" key="3">
    <source>
        <dbReference type="Proteomes" id="UP000276776"/>
    </source>
</evidence>
<dbReference type="WBParaSite" id="TCLT_0000862301-mRNA-1">
    <property type="protein sequence ID" value="TCLT_0000862301-mRNA-1"/>
    <property type="gene ID" value="TCLT_0000862301"/>
</dbReference>
<name>A0A0N5D6G3_THECL</name>
<proteinExistence type="predicted"/>
<sequence length="84" mass="9615">MFWILSKTKKAEPGVINEKQLSCRRKLHKDARQHFTSVSEPPSRGTYPWNQGSTEQVARRGAESGSGRMALVSFPVLREVYMYD</sequence>
<reference evidence="4" key="1">
    <citation type="submission" date="2017-02" db="UniProtKB">
        <authorList>
            <consortium name="WormBaseParasite"/>
        </authorList>
    </citation>
    <scope>IDENTIFICATION</scope>
</reference>
<evidence type="ECO:0000313" key="4">
    <source>
        <dbReference type="WBParaSite" id="TCLT_0000862301-mRNA-1"/>
    </source>
</evidence>
<organism evidence="4">
    <name type="scientific">Thelazia callipaeda</name>
    <name type="common">Oriental eyeworm</name>
    <name type="synonym">Parasitic nematode</name>
    <dbReference type="NCBI Taxonomy" id="103827"/>
    <lineage>
        <taxon>Eukaryota</taxon>
        <taxon>Metazoa</taxon>
        <taxon>Ecdysozoa</taxon>
        <taxon>Nematoda</taxon>
        <taxon>Chromadorea</taxon>
        <taxon>Rhabditida</taxon>
        <taxon>Spirurina</taxon>
        <taxon>Spiruromorpha</taxon>
        <taxon>Thelazioidea</taxon>
        <taxon>Thelaziidae</taxon>
        <taxon>Thelazia</taxon>
    </lineage>
</organism>
<dbReference type="AlphaFoldDB" id="A0A0N5D6G3"/>